<dbReference type="Gene3D" id="3.90.180.10">
    <property type="entry name" value="Medium-chain alcohol dehydrogenases, catalytic domain"/>
    <property type="match status" value="1"/>
</dbReference>
<proteinExistence type="predicted"/>
<dbReference type="AlphaFoldDB" id="A0AAW0DGV5"/>
<dbReference type="Pfam" id="PF00107">
    <property type="entry name" value="ADH_zinc_N"/>
    <property type="match status" value="1"/>
</dbReference>
<dbReference type="EMBL" id="JAYKXP010000017">
    <property type="protein sequence ID" value="KAK7049306.1"/>
    <property type="molecule type" value="Genomic_DNA"/>
</dbReference>
<dbReference type="InterPro" id="IPR047122">
    <property type="entry name" value="Trans-enoyl_RdTase-like"/>
</dbReference>
<name>A0AAW0DGV5_9AGAR</name>
<protein>
    <recommendedName>
        <fullName evidence="1">Enoyl reductase (ER) domain-containing protein</fullName>
    </recommendedName>
</protein>
<evidence type="ECO:0000313" key="3">
    <source>
        <dbReference type="Proteomes" id="UP001383192"/>
    </source>
</evidence>
<dbReference type="InterPro" id="IPR011032">
    <property type="entry name" value="GroES-like_sf"/>
</dbReference>
<evidence type="ECO:0000259" key="1">
    <source>
        <dbReference type="SMART" id="SM00829"/>
    </source>
</evidence>
<accession>A0AAW0DGV5</accession>
<dbReference type="InterPro" id="IPR013154">
    <property type="entry name" value="ADH-like_N"/>
</dbReference>
<dbReference type="SMART" id="SM00829">
    <property type="entry name" value="PKS_ER"/>
    <property type="match status" value="1"/>
</dbReference>
<dbReference type="SUPFAM" id="SSF51735">
    <property type="entry name" value="NAD(P)-binding Rossmann-fold domains"/>
    <property type="match status" value="1"/>
</dbReference>
<dbReference type="Proteomes" id="UP001383192">
    <property type="component" value="Unassembled WGS sequence"/>
</dbReference>
<gene>
    <name evidence="2" type="ORF">VNI00_005907</name>
</gene>
<dbReference type="Pfam" id="PF08240">
    <property type="entry name" value="ADH_N"/>
    <property type="match status" value="1"/>
</dbReference>
<feature type="domain" description="Enoyl reductase (ER)" evidence="1">
    <location>
        <begin position="14"/>
        <end position="237"/>
    </location>
</feature>
<dbReference type="GO" id="GO:0016651">
    <property type="term" value="F:oxidoreductase activity, acting on NAD(P)H"/>
    <property type="evidence" value="ECO:0007669"/>
    <property type="project" value="InterPro"/>
</dbReference>
<organism evidence="2 3">
    <name type="scientific">Paramarasmius palmivorus</name>
    <dbReference type="NCBI Taxonomy" id="297713"/>
    <lineage>
        <taxon>Eukaryota</taxon>
        <taxon>Fungi</taxon>
        <taxon>Dikarya</taxon>
        <taxon>Basidiomycota</taxon>
        <taxon>Agaricomycotina</taxon>
        <taxon>Agaricomycetes</taxon>
        <taxon>Agaricomycetidae</taxon>
        <taxon>Agaricales</taxon>
        <taxon>Marasmiineae</taxon>
        <taxon>Marasmiaceae</taxon>
        <taxon>Paramarasmius</taxon>
    </lineage>
</organism>
<dbReference type="PANTHER" id="PTHR45348:SF2">
    <property type="entry name" value="ZINC-TYPE ALCOHOL DEHYDROGENASE-LIKE PROTEIN C2E1P3.01"/>
    <property type="match status" value="1"/>
</dbReference>
<dbReference type="InterPro" id="IPR036291">
    <property type="entry name" value="NAD(P)-bd_dom_sf"/>
</dbReference>
<dbReference type="InterPro" id="IPR020843">
    <property type="entry name" value="ER"/>
</dbReference>
<sequence>MTTQKALFLKEKKGPYVIDTRDIQKAQPGEIVVKIKATALNPADWVIQAYGVIVEDYPAILGLDIAGDIEEIGEGVEGFSKGDRVFLEGTWKNEFSGFQQYTRFPAELAAKIPARYTYAQVASIPLCFATAAIPLFSENGAALNPTFDPKVKYTGQSALVIGGSSSVGQYGIQLLRFAGFSTIITYASDKHAEFLKSLGATHVIDRKLVSTAQLSDEVKKVTGGKPVNVVHDAVSQA</sequence>
<reference evidence="2 3" key="1">
    <citation type="submission" date="2024-01" db="EMBL/GenBank/DDBJ databases">
        <title>A draft genome for a cacao thread blight-causing isolate of Paramarasmius palmivorus.</title>
        <authorList>
            <person name="Baruah I.K."/>
            <person name="Bukari Y."/>
            <person name="Amoako-Attah I."/>
            <person name="Meinhardt L.W."/>
            <person name="Bailey B.A."/>
            <person name="Cohen S.P."/>
        </authorList>
    </citation>
    <scope>NUCLEOTIDE SEQUENCE [LARGE SCALE GENOMIC DNA]</scope>
    <source>
        <strain evidence="2 3">GH-12</strain>
    </source>
</reference>
<dbReference type="CDD" id="cd08249">
    <property type="entry name" value="enoyl_reductase_like"/>
    <property type="match status" value="1"/>
</dbReference>
<dbReference type="Gene3D" id="3.40.50.720">
    <property type="entry name" value="NAD(P)-binding Rossmann-like Domain"/>
    <property type="match status" value="1"/>
</dbReference>
<evidence type="ECO:0000313" key="2">
    <source>
        <dbReference type="EMBL" id="KAK7049306.1"/>
    </source>
</evidence>
<dbReference type="SUPFAM" id="SSF50129">
    <property type="entry name" value="GroES-like"/>
    <property type="match status" value="1"/>
</dbReference>
<dbReference type="PANTHER" id="PTHR45348">
    <property type="entry name" value="HYPOTHETICAL OXIDOREDUCTASE (EUROFUNG)"/>
    <property type="match status" value="1"/>
</dbReference>
<keyword evidence="3" id="KW-1185">Reference proteome</keyword>
<dbReference type="InterPro" id="IPR013149">
    <property type="entry name" value="ADH-like_C"/>
</dbReference>
<comment type="caution">
    <text evidence="2">The sequence shown here is derived from an EMBL/GenBank/DDBJ whole genome shotgun (WGS) entry which is preliminary data.</text>
</comment>